<dbReference type="PANTHER" id="PTHR13878">
    <property type="entry name" value="GULONOLACTONE OXIDASE"/>
    <property type="match status" value="1"/>
</dbReference>
<dbReference type="GO" id="GO:0071949">
    <property type="term" value="F:FAD binding"/>
    <property type="evidence" value="ECO:0007669"/>
    <property type="project" value="InterPro"/>
</dbReference>
<name>A0A6G1ITJ4_9PLEO</name>
<dbReference type="InterPro" id="IPR050432">
    <property type="entry name" value="FAD-linked_Oxidoreductases_BP"/>
</dbReference>
<dbReference type="GO" id="GO:0016491">
    <property type="term" value="F:oxidoreductase activity"/>
    <property type="evidence" value="ECO:0007669"/>
    <property type="project" value="UniProtKB-KW"/>
</dbReference>
<evidence type="ECO:0000313" key="5">
    <source>
        <dbReference type="Proteomes" id="UP000799291"/>
    </source>
</evidence>
<dbReference type="SUPFAM" id="SSF56176">
    <property type="entry name" value="FAD-binding/transporter-associated domain-like"/>
    <property type="match status" value="1"/>
</dbReference>
<dbReference type="AlphaFoldDB" id="A0A6G1ITJ4"/>
<organism evidence="4 5">
    <name type="scientific">Lentithecium fluviatile CBS 122367</name>
    <dbReference type="NCBI Taxonomy" id="1168545"/>
    <lineage>
        <taxon>Eukaryota</taxon>
        <taxon>Fungi</taxon>
        <taxon>Dikarya</taxon>
        <taxon>Ascomycota</taxon>
        <taxon>Pezizomycotina</taxon>
        <taxon>Dothideomycetes</taxon>
        <taxon>Pleosporomycetidae</taxon>
        <taxon>Pleosporales</taxon>
        <taxon>Massarineae</taxon>
        <taxon>Lentitheciaceae</taxon>
        <taxon>Lentithecium</taxon>
    </lineage>
</organism>
<evidence type="ECO:0000259" key="3">
    <source>
        <dbReference type="PROSITE" id="PS51387"/>
    </source>
</evidence>
<sequence>MYQKNFLGSGTIVSIILSFDTAVTALVAARVSPSRQPGNSAACRYLPYDDEWPNEEEWSALNKTIGGHLIRAIPLAQSCYVPNFNPSECEAMRNQWVQVNQYLEDPVNVMAPDWQNNSCSPPPFANTNGSGSCTLGNLAHYAINVSEADAVIAGIQFAREKNIRLTIKNTGHDYLGRSAGKGSLALWTHNLKEITFLDYGSVKYHGPAIRVGAGVEGIDLVNAASQKHLRVVHGSCPTVGVSGGWVQGGGHGPLTAAYGLGADNVLEFEVVTADGQHVTASPLNAYKDLYWALSGGGGGTYGVVLSTTLKAHTDGPVAGGSFGFLNSDSDKFWSAMTAWLQHLLVLNRIPGLKTIGTITPTGFAMNFATWPGATVQDIMSGFKPYFETLAELGIPLTTNTTMVHPNFLSHLEHFSSDTAYTVNVMVASRLIPRSLVQNNASLSTLVFTIRDISNRNPAIFNIISGNVSHSANISNSVLTAWRESLFHMNFGLSLDDNASWEELQSRRDIISDWQDQFRLVTPGGGSYANEASVMDKTWKEDYYGSNYKKLEEIKVKYDADSVFWANVAVGSDEWAPMLDGRLCRTQ</sequence>
<proteinExistence type="inferred from homology"/>
<keyword evidence="2" id="KW-0560">Oxidoreductase</keyword>
<gene>
    <name evidence="4" type="ORF">K458DRAFT_309712</name>
</gene>
<feature type="domain" description="FAD-binding PCMH-type" evidence="3">
    <location>
        <begin position="135"/>
        <end position="314"/>
    </location>
</feature>
<evidence type="ECO:0000256" key="1">
    <source>
        <dbReference type="ARBA" id="ARBA00005466"/>
    </source>
</evidence>
<dbReference type="PROSITE" id="PS51387">
    <property type="entry name" value="FAD_PCMH"/>
    <property type="match status" value="1"/>
</dbReference>
<dbReference type="InterPro" id="IPR016166">
    <property type="entry name" value="FAD-bd_PCMH"/>
</dbReference>
<dbReference type="Pfam" id="PF01565">
    <property type="entry name" value="FAD_binding_4"/>
    <property type="match status" value="1"/>
</dbReference>
<dbReference type="InterPro" id="IPR016169">
    <property type="entry name" value="FAD-bd_PCMH_sub2"/>
</dbReference>
<dbReference type="EMBL" id="MU005591">
    <property type="protein sequence ID" value="KAF2681566.1"/>
    <property type="molecule type" value="Genomic_DNA"/>
</dbReference>
<dbReference type="Pfam" id="PF08031">
    <property type="entry name" value="BBE"/>
    <property type="match status" value="1"/>
</dbReference>
<dbReference type="InterPro" id="IPR012951">
    <property type="entry name" value="BBE"/>
</dbReference>
<dbReference type="PANTHER" id="PTHR13878:SF91">
    <property type="entry name" value="FAD BINDING DOMAIN PROTEIN (AFU_ORTHOLOGUE AFUA_6G12070)-RELATED"/>
    <property type="match status" value="1"/>
</dbReference>
<dbReference type="Gene3D" id="3.30.465.10">
    <property type="match status" value="2"/>
</dbReference>
<reference evidence="4" key="1">
    <citation type="journal article" date="2020" name="Stud. Mycol.">
        <title>101 Dothideomycetes genomes: a test case for predicting lifestyles and emergence of pathogens.</title>
        <authorList>
            <person name="Haridas S."/>
            <person name="Albert R."/>
            <person name="Binder M."/>
            <person name="Bloem J."/>
            <person name="Labutti K."/>
            <person name="Salamov A."/>
            <person name="Andreopoulos B."/>
            <person name="Baker S."/>
            <person name="Barry K."/>
            <person name="Bills G."/>
            <person name="Bluhm B."/>
            <person name="Cannon C."/>
            <person name="Castanera R."/>
            <person name="Culley D."/>
            <person name="Daum C."/>
            <person name="Ezra D."/>
            <person name="Gonzalez J."/>
            <person name="Henrissat B."/>
            <person name="Kuo A."/>
            <person name="Liang C."/>
            <person name="Lipzen A."/>
            <person name="Lutzoni F."/>
            <person name="Magnuson J."/>
            <person name="Mondo S."/>
            <person name="Nolan M."/>
            <person name="Ohm R."/>
            <person name="Pangilinan J."/>
            <person name="Park H.-J."/>
            <person name="Ramirez L."/>
            <person name="Alfaro M."/>
            <person name="Sun H."/>
            <person name="Tritt A."/>
            <person name="Yoshinaga Y."/>
            <person name="Zwiers L.-H."/>
            <person name="Turgeon B."/>
            <person name="Goodwin S."/>
            <person name="Spatafora J."/>
            <person name="Crous P."/>
            <person name="Grigoriev I."/>
        </authorList>
    </citation>
    <scope>NUCLEOTIDE SEQUENCE</scope>
    <source>
        <strain evidence="4">CBS 122367</strain>
    </source>
</reference>
<protein>
    <submittedName>
        <fullName evidence="4">FAD-binding domain-containing protein</fullName>
    </submittedName>
</protein>
<comment type="similarity">
    <text evidence="1">Belongs to the oxygen-dependent FAD-linked oxidoreductase family.</text>
</comment>
<evidence type="ECO:0000256" key="2">
    <source>
        <dbReference type="ARBA" id="ARBA00023002"/>
    </source>
</evidence>
<evidence type="ECO:0000313" key="4">
    <source>
        <dbReference type="EMBL" id="KAF2681566.1"/>
    </source>
</evidence>
<keyword evidence="5" id="KW-1185">Reference proteome</keyword>
<accession>A0A6G1ITJ4</accession>
<dbReference type="OrthoDB" id="9983560at2759"/>
<dbReference type="InterPro" id="IPR006094">
    <property type="entry name" value="Oxid_FAD_bind_N"/>
</dbReference>
<dbReference type="InterPro" id="IPR036318">
    <property type="entry name" value="FAD-bd_PCMH-like_sf"/>
</dbReference>
<dbReference type="Proteomes" id="UP000799291">
    <property type="component" value="Unassembled WGS sequence"/>
</dbReference>